<feature type="region of interest" description="Disordered" evidence="1">
    <location>
        <begin position="33"/>
        <end position="82"/>
    </location>
</feature>
<dbReference type="AlphaFoldDB" id="A0AAV7VF26"/>
<keyword evidence="3" id="KW-1185">Reference proteome</keyword>
<comment type="caution">
    <text evidence="2">The sequence shown here is derived from an EMBL/GenBank/DDBJ whole genome shotgun (WGS) entry which is preliminary data.</text>
</comment>
<dbReference type="EMBL" id="JANPWB010000003">
    <property type="protein sequence ID" value="KAJ1200238.1"/>
    <property type="molecule type" value="Genomic_DNA"/>
</dbReference>
<gene>
    <name evidence="2" type="ORF">NDU88_004064</name>
</gene>
<name>A0AAV7VF26_PLEWA</name>
<feature type="compositionally biased region" description="Polar residues" evidence="1">
    <location>
        <begin position="66"/>
        <end position="75"/>
    </location>
</feature>
<protein>
    <submittedName>
        <fullName evidence="2">Uncharacterized protein</fullName>
    </submittedName>
</protein>
<sequence>MAGEGGRTSTSDDLPFLDAPLYLMLERRGSVSPAESLASLQPSEDRKVLGASAGLPVGDREVQAPCASSSSQLPRPTSPLRTRCNRASLSSHMARLCPSGQALSAKSESRANRESSVSWLISTVFPDAGPRHNSW</sequence>
<proteinExistence type="predicted"/>
<evidence type="ECO:0000256" key="1">
    <source>
        <dbReference type="SAM" id="MobiDB-lite"/>
    </source>
</evidence>
<reference evidence="2" key="1">
    <citation type="journal article" date="2022" name="bioRxiv">
        <title>Sequencing and chromosome-scale assembly of the giantPleurodeles waltlgenome.</title>
        <authorList>
            <person name="Brown T."/>
            <person name="Elewa A."/>
            <person name="Iarovenko S."/>
            <person name="Subramanian E."/>
            <person name="Araus A.J."/>
            <person name="Petzold A."/>
            <person name="Susuki M."/>
            <person name="Suzuki K.-i.T."/>
            <person name="Hayashi T."/>
            <person name="Toyoda A."/>
            <person name="Oliveira C."/>
            <person name="Osipova E."/>
            <person name="Leigh N.D."/>
            <person name="Simon A."/>
            <person name="Yun M.H."/>
        </authorList>
    </citation>
    <scope>NUCLEOTIDE SEQUENCE</scope>
    <source>
        <strain evidence="2">20211129_DDA</strain>
        <tissue evidence="2">Liver</tissue>
    </source>
</reference>
<dbReference type="Proteomes" id="UP001066276">
    <property type="component" value="Chromosome 2_1"/>
</dbReference>
<organism evidence="2 3">
    <name type="scientific">Pleurodeles waltl</name>
    <name type="common">Iberian ribbed newt</name>
    <dbReference type="NCBI Taxonomy" id="8319"/>
    <lineage>
        <taxon>Eukaryota</taxon>
        <taxon>Metazoa</taxon>
        <taxon>Chordata</taxon>
        <taxon>Craniata</taxon>
        <taxon>Vertebrata</taxon>
        <taxon>Euteleostomi</taxon>
        <taxon>Amphibia</taxon>
        <taxon>Batrachia</taxon>
        <taxon>Caudata</taxon>
        <taxon>Salamandroidea</taxon>
        <taxon>Salamandridae</taxon>
        <taxon>Pleurodelinae</taxon>
        <taxon>Pleurodeles</taxon>
    </lineage>
</organism>
<accession>A0AAV7VF26</accession>
<evidence type="ECO:0000313" key="2">
    <source>
        <dbReference type="EMBL" id="KAJ1200238.1"/>
    </source>
</evidence>
<evidence type="ECO:0000313" key="3">
    <source>
        <dbReference type="Proteomes" id="UP001066276"/>
    </source>
</evidence>